<protein>
    <recommendedName>
        <fullName evidence="13">MtN3-like protein</fullName>
    </recommendedName>
</protein>
<dbReference type="Proteomes" id="UP000019132">
    <property type="component" value="Unassembled WGS sequence"/>
</dbReference>
<dbReference type="GO" id="GO:0005886">
    <property type="term" value="C:plasma membrane"/>
    <property type="evidence" value="ECO:0007669"/>
    <property type="project" value="UniProtKB-SubCell"/>
</dbReference>
<keyword evidence="3" id="KW-0813">Transport</keyword>
<keyword evidence="7" id="KW-0677">Repeat</keyword>
<feature type="transmembrane region" description="Helical" evidence="10">
    <location>
        <begin position="138"/>
        <end position="159"/>
    </location>
</feature>
<evidence type="ECO:0000256" key="4">
    <source>
        <dbReference type="ARBA" id="ARBA00022475"/>
    </source>
</evidence>
<feature type="transmembrane region" description="Helical" evidence="10">
    <location>
        <begin position="82"/>
        <end position="103"/>
    </location>
</feature>
<organism evidence="11 12">
    <name type="scientific">Globisporangium ultimum (strain ATCC 200006 / CBS 805.95 / DAOM BR144)</name>
    <name type="common">Pythium ultimum</name>
    <dbReference type="NCBI Taxonomy" id="431595"/>
    <lineage>
        <taxon>Eukaryota</taxon>
        <taxon>Sar</taxon>
        <taxon>Stramenopiles</taxon>
        <taxon>Oomycota</taxon>
        <taxon>Peronosporomycetes</taxon>
        <taxon>Pythiales</taxon>
        <taxon>Pythiaceae</taxon>
        <taxon>Globisporangium</taxon>
    </lineage>
</organism>
<reference evidence="12" key="2">
    <citation type="submission" date="2010-04" db="EMBL/GenBank/DDBJ databases">
        <authorList>
            <person name="Buell R."/>
            <person name="Hamilton J."/>
            <person name="Hostetler J."/>
        </authorList>
    </citation>
    <scope>NUCLEOTIDE SEQUENCE [LARGE SCALE GENOMIC DNA]</scope>
    <source>
        <strain evidence="12">DAOM:BR144</strain>
    </source>
</reference>
<evidence type="ECO:0000313" key="12">
    <source>
        <dbReference type="Proteomes" id="UP000019132"/>
    </source>
</evidence>
<evidence type="ECO:0000256" key="6">
    <source>
        <dbReference type="ARBA" id="ARBA00022692"/>
    </source>
</evidence>
<dbReference type="OMA" id="NAMMYAS"/>
<evidence type="ECO:0008006" key="13">
    <source>
        <dbReference type="Google" id="ProtNLM"/>
    </source>
</evidence>
<proteinExistence type="inferred from homology"/>
<comment type="subcellular location">
    <subcellularLocation>
        <location evidence="1">Cell membrane</location>
        <topology evidence="1">Multi-pass membrane protein</topology>
    </subcellularLocation>
</comment>
<evidence type="ECO:0000256" key="5">
    <source>
        <dbReference type="ARBA" id="ARBA00022597"/>
    </source>
</evidence>
<feature type="transmembrane region" description="Helical" evidence="10">
    <location>
        <begin position="110"/>
        <end position="132"/>
    </location>
</feature>
<evidence type="ECO:0000256" key="8">
    <source>
        <dbReference type="ARBA" id="ARBA00022989"/>
    </source>
</evidence>
<dbReference type="HOGENOM" id="CLU_048643_2_0_1"/>
<keyword evidence="9 10" id="KW-0472">Membrane</keyword>
<keyword evidence="12" id="KW-1185">Reference proteome</keyword>
<dbReference type="eggNOG" id="KOG1623">
    <property type="taxonomic scope" value="Eukaryota"/>
</dbReference>
<evidence type="ECO:0000256" key="10">
    <source>
        <dbReference type="SAM" id="Phobius"/>
    </source>
</evidence>
<dbReference type="FunFam" id="1.20.1280.290:FF:000007">
    <property type="entry name" value="Bidirectional sugar transporter SWEET7"/>
    <property type="match status" value="1"/>
</dbReference>
<dbReference type="VEuPathDB" id="FungiDB:PYU1_G013170"/>
<sequence length="199" mass="21897">MLYGYLSGSIFPLFVTFIVGDALAIGYLSVYYRYTTERAKVRKLLVCLLLWNVLITLVAFSGSEFMGITHASKSETGDVVGYIADTISVLLYASPFATLARVIKTKSVATIPIAMVVVGACSNSLWVIYGFYISDMIVVVPNVICVTFGCVQTIVYAIYRPKTSSTRHDDIGKEDLTSQSTIDIVFSPKLEFQVLRSPN</sequence>
<evidence type="ECO:0000256" key="9">
    <source>
        <dbReference type="ARBA" id="ARBA00023136"/>
    </source>
</evidence>
<dbReference type="EnsemblProtists" id="PYU1_T013197">
    <property type="protein sequence ID" value="PYU1_T013197"/>
    <property type="gene ID" value="PYU1_G013170"/>
</dbReference>
<reference evidence="12" key="1">
    <citation type="journal article" date="2010" name="Genome Biol.">
        <title>Genome sequence of the necrotrophic plant pathogen Pythium ultimum reveals original pathogenicity mechanisms and effector repertoire.</title>
        <authorList>
            <person name="Levesque C.A."/>
            <person name="Brouwer H."/>
            <person name="Cano L."/>
            <person name="Hamilton J.P."/>
            <person name="Holt C."/>
            <person name="Huitema E."/>
            <person name="Raffaele S."/>
            <person name="Robideau G.P."/>
            <person name="Thines M."/>
            <person name="Win J."/>
            <person name="Zerillo M.M."/>
            <person name="Beakes G.W."/>
            <person name="Boore J.L."/>
            <person name="Busam D."/>
            <person name="Dumas B."/>
            <person name="Ferriera S."/>
            <person name="Fuerstenberg S.I."/>
            <person name="Gachon C.M."/>
            <person name="Gaulin E."/>
            <person name="Govers F."/>
            <person name="Grenville-Briggs L."/>
            <person name="Horner N."/>
            <person name="Hostetler J."/>
            <person name="Jiang R.H."/>
            <person name="Johnson J."/>
            <person name="Krajaejun T."/>
            <person name="Lin H."/>
            <person name="Meijer H.J."/>
            <person name="Moore B."/>
            <person name="Morris P."/>
            <person name="Phuntmart V."/>
            <person name="Puiu D."/>
            <person name="Shetty J."/>
            <person name="Stajich J.E."/>
            <person name="Tripathy S."/>
            <person name="Wawra S."/>
            <person name="van West P."/>
            <person name="Whitty B.R."/>
            <person name="Coutinho P.M."/>
            <person name="Henrissat B."/>
            <person name="Martin F."/>
            <person name="Thomas P.D."/>
            <person name="Tyler B.M."/>
            <person name="De Vries R.P."/>
            <person name="Kamoun S."/>
            <person name="Yandell M."/>
            <person name="Tisserat N."/>
            <person name="Buell C.R."/>
        </authorList>
    </citation>
    <scope>NUCLEOTIDE SEQUENCE</scope>
    <source>
        <strain evidence="12">DAOM:BR144</strain>
    </source>
</reference>
<evidence type="ECO:0000256" key="1">
    <source>
        <dbReference type="ARBA" id="ARBA00004651"/>
    </source>
</evidence>
<feature type="transmembrane region" description="Helical" evidence="10">
    <location>
        <begin position="44"/>
        <end position="62"/>
    </location>
</feature>
<dbReference type="GO" id="GO:0051119">
    <property type="term" value="F:sugar transmembrane transporter activity"/>
    <property type="evidence" value="ECO:0007669"/>
    <property type="project" value="InterPro"/>
</dbReference>
<reference evidence="11" key="3">
    <citation type="submission" date="2015-02" db="UniProtKB">
        <authorList>
            <consortium name="EnsemblProtists"/>
        </authorList>
    </citation>
    <scope>IDENTIFICATION</scope>
    <source>
        <strain evidence="11">DAOM BR144</strain>
    </source>
</reference>
<keyword evidence="8 10" id="KW-1133">Transmembrane helix</keyword>
<evidence type="ECO:0000256" key="2">
    <source>
        <dbReference type="ARBA" id="ARBA00007809"/>
    </source>
</evidence>
<dbReference type="InParanoid" id="K3X7J8"/>
<dbReference type="InterPro" id="IPR004316">
    <property type="entry name" value="SWEET_rpt"/>
</dbReference>
<evidence type="ECO:0000256" key="3">
    <source>
        <dbReference type="ARBA" id="ARBA00022448"/>
    </source>
</evidence>
<dbReference type="AlphaFoldDB" id="K3X7J8"/>
<keyword evidence="4" id="KW-1003">Cell membrane</keyword>
<keyword evidence="6 10" id="KW-0812">Transmembrane</keyword>
<dbReference type="EMBL" id="GL376577">
    <property type="status" value="NOT_ANNOTATED_CDS"/>
    <property type="molecule type" value="Genomic_DNA"/>
</dbReference>
<accession>K3X7J8</accession>
<evidence type="ECO:0000313" key="11">
    <source>
        <dbReference type="EnsemblProtists" id="PYU1_T013197"/>
    </source>
</evidence>
<dbReference type="PANTHER" id="PTHR10791:SF30">
    <property type="entry name" value="SUGAR TRANSPORTER SWEET1"/>
    <property type="match status" value="1"/>
</dbReference>
<name>K3X7J8_GLOUD</name>
<dbReference type="InterPro" id="IPR047664">
    <property type="entry name" value="SWEET"/>
</dbReference>
<keyword evidence="5" id="KW-0762">Sugar transport</keyword>
<dbReference type="PANTHER" id="PTHR10791">
    <property type="entry name" value="RAG1-ACTIVATING PROTEIN 1"/>
    <property type="match status" value="1"/>
</dbReference>
<dbReference type="Gene3D" id="1.20.1280.290">
    <property type="match status" value="1"/>
</dbReference>
<dbReference type="Pfam" id="PF03083">
    <property type="entry name" value="MtN3_slv"/>
    <property type="match status" value="1"/>
</dbReference>
<feature type="transmembrane region" description="Helical" evidence="10">
    <location>
        <begin position="6"/>
        <end position="32"/>
    </location>
</feature>
<evidence type="ECO:0000256" key="7">
    <source>
        <dbReference type="ARBA" id="ARBA00022737"/>
    </source>
</evidence>
<comment type="similarity">
    <text evidence="2">Belongs to the SWEET sugar transporter family.</text>
</comment>